<keyword evidence="2" id="KW-1185">Reference proteome</keyword>
<dbReference type="AlphaFoldDB" id="L2GM09"/>
<sequence length="379" mass="44336">MKRLVSLSSPAQLISLLNSLEKNTVHKKLGSRILERVYERLFECMYKEKRMFRLKDTVCIFYRGDSLQDSFKNSIVCHNATFVVRKVLMLLSGKWIEKQSVQKYKRPILNNDNERFSKDMLEETKAVFKEIIAKQINSKKSEGCISYSNDFFNTLGIFLQITKSQSLIECLIQNDCDIQNKEFLYEIVGAISNRKNQSLIYSKIKGKCKDLALAEKSSYFMQSFLRNSLFGREIYEEFSKDDFEGFDSNSNAILALTESLQRCLDYELVDSLVCRFYKPANTLFEELLLSKYGSIDSKFVYLVVNFMQLPKRKGYEYFYSVNKDFIRLFQKEWIRSKSGIALLSGFVRGSCDPDAKSRFLEKNIDLFWSCIKWKEGRSL</sequence>
<accession>L2GM09</accession>
<dbReference type="OrthoDB" id="392571at2759"/>
<dbReference type="GeneID" id="19882110"/>
<protein>
    <submittedName>
        <fullName evidence="1">Uncharacterized protein</fullName>
    </submittedName>
</protein>
<dbReference type="EMBL" id="JH370142">
    <property type="protein sequence ID" value="ELA41535.1"/>
    <property type="molecule type" value="Genomic_DNA"/>
</dbReference>
<evidence type="ECO:0000313" key="1">
    <source>
        <dbReference type="EMBL" id="ELA41535.1"/>
    </source>
</evidence>
<evidence type="ECO:0000313" key="2">
    <source>
        <dbReference type="Proteomes" id="UP000011082"/>
    </source>
</evidence>
<name>L2GM09_VITCO</name>
<dbReference type="VEuPathDB" id="MicrosporidiaDB:VICG_01399"/>
<dbReference type="InParanoid" id="L2GM09"/>
<dbReference type="RefSeq" id="XP_007604845.1">
    <property type="nucleotide sequence ID" value="XM_007604783.1"/>
</dbReference>
<reference evidence="2" key="1">
    <citation type="submission" date="2011-05" db="EMBL/GenBank/DDBJ databases">
        <title>The genome sequence of Vittaforma corneae strain ATCC 50505.</title>
        <authorList>
            <consortium name="The Broad Institute Genome Sequencing Platform"/>
            <person name="Cuomo C."/>
            <person name="Didier E."/>
            <person name="Bowers L."/>
            <person name="Young S.K."/>
            <person name="Zeng Q."/>
            <person name="Gargeya S."/>
            <person name="Fitzgerald M."/>
            <person name="Haas B."/>
            <person name="Abouelleil A."/>
            <person name="Alvarado L."/>
            <person name="Arachchi H.M."/>
            <person name="Berlin A."/>
            <person name="Chapman S.B."/>
            <person name="Gearin G."/>
            <person name="Goldberg J."/>
            <person name="Griggs A."/>
            <person name="Gujja S."/>
            <person name="Hansen M."/>
            <person name="Heiman D."/>
            <person name="Howarth C."/>
            <person name="Larimer J."/>
            <person name="Lui A."/>
            <person name="MacDonald P.J.P."/>
            <person name="McCowen C."/>
            <person name="Montmayeur A."/>
            <person name="Murphy C."/>
            <person name="Neiman D."/>
            <person name="Pearson M."/>
            <person name="Priest M."/>
            <person name="Roberts A."/>
            <person name="Saif S."/>
            <person name="Shea T."/>
            <person name="Sisk P."/>
            <person name="Stolte C."/>
            <person name="Sykes S."/>
            <person name="Wortman J."/>
            <person name="Nusbaum C."/>
            <person name="Birren B."/>
        </authorList>
    </citation>
    <scope>NUCLEOTIDE SEQUENCE [LARGE SCALE GENOMIC DNA]</scope>
    <source>
        <strain evidence="2">ATCC 50505</strain>
    </source>
</reference>
<dbReference type="HOGENOM" id="CLU_729983_0_0_1"/>
<dbReference type="Proteomes" id="UP000011082">
    <property type="component" value="Unassembled WGS sequence"/>
</dbReference>
<organism evidence="1 2">
    <name type="scientific">Vittaforma corneae (strain ATCC 50505)</name>
    <name type="common">Microsporidian parasite</name>
    <name type="synonym">Nosema corneum</name>
    <dbReference type="NCBI Taxonomy" id="993615"/>
    <lineage>
        <taxon>Eukaryota</taxon>
        <taxon>Fungi</taxon>
        <taxon>Fungi incertae sedis</taxon>
        <taxon>Microsporidia</taxon>
        <taxon>Nosematidae</taxon>
        <taxon>Vittaforma</taxon>
    </lineage>
</organism>
<gene>
    <name evidence="1" type="ORF">VICG_01399</name>
</gene>
<proteinExistence type="predicted"/>